<keyword evidence="3" id="KW-1185">Reference proteome</keyword>
<organism evidence="2 3">
    <name type="scientific">Dyella japonica A8</name>
    <dbReference type="NCBI Taxonomy" id="1217721"/>
    <lineage>
        <taxon>Bacteria</taxon>
        <taxon>Pseudomonadati</taxon>
        <taxon>Pseudomonadota</taxon>
        <taxon>Gammaproteobacteria</taxon>
        <taxon>Lysobacterales</taxon>
        <taxon>Rhodanobacteraceae</taxon>
        <taxon>Dyella</taxon>
    </lineage>
</organism>
<protein>
    <recommendedName>
        <fullName evidence="4">Pilus assembly protein PilW</fullName>
    </recommendedName>
</protein>
<name>A0A075JZ81_9GAMM</name>
<dbReference type="HOGENOM" id="CLU_059334_0_0_6"/>
<evidence type="ECO:0000313" key="2">
    <source>
        <dbReference type="EMBL" id="AIF47401.1"/>
    </source>
</evidence>
<feature type="transmembrane region" description="Helical" evidence="1">
    <location>
        <begin position="21"/>
        <end position="42"/>
    </location>
</feature>
<dbReference type="AlphaFoldDB" id="A0A075JZ81"/>
<evidence type="ECO:0000256" key="1">
    <source>
        <dbReference type="SAM" id="Phobius"/>
    </source>
</evidence>
<reference evidence="2 3" key="1">
    <citation type="submission" date="2014-07" db="EMBL/GenBank/DDBJ databases">
        <title>Complete Genome Sequence of Dyella japonica Strain A8 Isolated from Malaysian Tropical Soil.</title>
        <authorList>
            <person name="Hui R.K.H."/>
            <person name="Chen J.-W."/>
            <person name="Chan K.-G."/>
            <person name="Leung F.C.C."/>
        </authorList>
    </citation>
    <scope>NUCLEOTIDE SEQUENCE [LARGE SCALE GENOMIC DNA]</scope>
    <source>
        <strain evidence="2 3">A8</strain>
    </source>
</reference>
<dbReference type="KEGG" id="dja:HY57_09010"/>
<dbReference type="EMBL" id="CP008884">
    <property type="protein sequence ID" value="AIF47401.1"/>
    <property type="molecule type" value="Genomic_DNA"/>
</dbReference>
<dbReference type="InterPro" id="IPR032092">
    <property type="entry name" value="PilW"/>
</dbReference>
<keyword evidence="1" id="KW-0472">Membrane</keyword>
<accession>A0A075JZ81</accession>
<dbReference type="InterPro" id="IPR012902">
    <property type="entry name" value="N_methyl_site"/>
</dbReference>
<keyword evidence="1" id="KW-1133">Transmembrane helix</keyword>
<evidence type="ECO:0008006" key="4">
    <source>
        <dbReference type="Google" id="ProtNLM"/>
    </source>
</evidence>
<dbReference type="RefSeq" id="WP_019465796.1">
    <property type="nucleotide sequence ID" value="NZ_ALOY01000163.1"/>
</dbReference>
<proteinExistence type="predicted"/>
<keyword evidence="1" id="KW-0812">Transmembrane</keyword>
<dbReference type="PATRIC" id="fig|1217721.7.peg.1867"/>
<dbReference type="STRING" id="1217721.HY57_09010"/>
<dbReference type="Proteomes" id="UP000027987">
    <property type="component" value="Chromosome"/>
</dbReference>
<dbReference type="Pfam" id="PF16074">
    <property type="entry name" value="PilW"/>
    <property type="match status" value="1"/>
</dbReference>
<dbReference type="GO" id="GO:0043683">
    <property type="term" value="P:type IV pilus assembly"/>
    <property type="evidence" value="ECO:0007669"/>
    <property type="project" value="InterPro"/>
</dbReference>
<dbReference type="Pfam" id="PF07963">
    <property type="entry name" value="N_methyl"/>
    <property type="match status" value="1"/>
</dbReference>
<sequence length="395" mass="41019">MTYPLACSERQCARGFTLVELLVGVVVSIICVLAMMAAFAAFEGPKRTATSGGDAQQNGSYSLFEMERQIRTAGSGFTQGYAYGLWGCTIAAYAGGNEVIPAARALPAPFNGWPQSSPATPVNLIVMPVLISAGGTDANGNAASDTLAVVSGNPAGTVFKGAVQATSTSSTLVLDNALGIASGDYLIGATTGGNCIMGKASTVTLSTNQMSLSANDGPSTGMTAATYVFDIGQQPVFSLYGVDTTTSSLVTYDMLRGDGLTTQPINEGIVAIKALYGVDDGTTTASIPGSGVAGDGIIDEWVKPSGTTWSISAIMASQTVAAQAYKQIKAIRLVVVSRSQLPEHSTDYTGGSTTLTLFKDLPAADQYTISTQTQYRYKIYDTTIPIRNSLITRLF</sequence>
<gene>
    <name evidence="2" type="ORF">HY57_09010</name>
</gene>
<evidence type="ECO:0000313" key="3">
    <source>
        <dbReference type="Proteomes" id="UP000027987"/>
    </source>
</evidence>